<dbReference type="PANTHER" id="PTHR47506:SF6">
    <property type="entry name" value="HTH-TYPE TRANSCRIPTIONAL REPRESSOR NEMR"/>
    <property type="match status" value="1"/>
</dbReference>
<evidence type="ECO:0000256" key="4">
    <source>
        <dbReference type="PROSITE-ProRule" id="PRU00335"/>
    </source>
</evidence>
<dbReference type="InterPro" id="IPR009057">
    <property type="entry name" value="Homeodomain-like_sf"/>
</dbReference>
<dbReference type="PROSITE" id="PS50977">
    <property type="entry name" value="HTH_TETR_2"/>
    <property type="match status" value="1"/>
</dbReference>
<dbReference type="RefSeq" id="WP_012078875.1">
    <property type="nucleotide sequence ID" value="NZ_JBHTCC010000004.1"/>
</dbReference>
<dbReference type="Gene3D" id="1.10.357.10">
    <property type="entry name" value="Tetracycline Repressor, domain 2"/>
    <property type="match status" value="1"/>
</dbReference>
<keyword evidence="3" id="KW-0804">Transcription</keyword>
<proteinExistence type="predicted"/>
<feature type="DNA-binding region" description="H-T-H motif" evidence="4">
    <location>
        <begin position="30"/>
        <end position="49"/>
    </location>
</feature>
<feature type="domain" description="HTH tetR-type" evidence="5">
    <location>
        <begin position="7"/>
        <end position="67"/>
    </location>
</feature>
<evidence type="ECO:0000259" key="5">
    <source>
        <dbReference type="PROSITE" id="PS50977"/>
    </source>
</evidence>
<accession>A0ABW2JAG5</accession>
<evidence type="ECO:0000256" key="3">
    <source>
        <dbReference type="ARBA" id="ARBA00023163"/>
    </source>
</evidence>
<dbReference type="InterPro" id="IPR011075">
    <property type="entry name" value="TetR_C"/>
</dbReference>
<keyword evidence="1" id="KW-0805">Transcription regulation</keyword>
<dbReference type="Pfam" id="PF16925">
    <property type="entry name" value="TetR_C_13"/>
    <property type="match status" value="1"/>
</dbReference>
<sequence length="191" mass="21242">MSRPTNPEVRDRLLSHGREVVHMNGFHACGVQEITNAAGIPKGSFYSYFASKDAFAVEILEAYWTEIETLQSAARTSRDPATTLRSHFRALSNFHESNGFVRGCLIGNLSLELGGTSGAVRSQLQDIFRRWQETIEEHVALALPLRSSNECRKIAAAMLDAYEGAVMRAKVDQDRAPFDRFENLVLAALLV</sequence>
<keyword evidence="2 4" id="KW-0238">DNA-binding</keyword>
<dbReference type="SUPFAM" id="SSF46689">
    <property type="entry name" value="Homeodomain-like"/>
    <property type="match status" value="1"/>
</dbReference>
<protein>
    <submittedName>
        <fullName evidence="6">TetR family transcriptional regulator C-terminal domain-containing protein</fullName>
    </submittedName>
</protein>
<keyword evidence="7" id="KW-1185">Reference proteome</keyword>
<evidence type="ECO:0000256" key="1">
    <source>
        <dbReference type="ARBA" id="ARBA00023015"/>
    </source>
</evidence>
<dbReference type="SUPFAM" id="SSF48498">
    <property type="entry name" value="Tetracyclin repressor-like, C-terminal domain"/>
    <property type="match status" value="1"/>
</dbReference>
<dbReference type="InterPro" id="IPR001647">
    <property type="entry name" value="HTH_TetR"/>
</dbReference>
<dbReference type="PANTHER" id="PTHR47506">
    <property type="entry name" value="TRANSCRIPTIONAL REGULATORY PROTEIN"/>
    <property type="match status" value="1"/>
</dbReference>
<evidence type="ECO:0000256" key="2">
    <source>
        <dbReference type="ARBA" id="ARBA00023125"/>
    </source>
</evidence>
<name>A0ABW2JAG5_9BURK</name>
<dbReference type="Proteomes" id="UP001596379">
    <property type="component" value="Unassembled WGS sequence"/>
</dbReference>
<dbReference type="InterPro" id="IPR036271">
    <property type="entry name" value="Tet_transcr_reg_TetR-rel_C_sf"/>
</dbReference>
<dbReference type="Pfam" id="PF00440">
    <property type="entry name" value="TetR_N"/>
    <property type="match status" value="1"/>
</dbReference>
<evidence type="ECO:0000313" key="7">
    <source>
        <dbReference type="Proteomes" id="UP001596379"/>
    </source>
</evidence>
<organism evidence="6 7">
    <name type="scientific">Herminiimonas aquatilis</name>
    <dbReference type="NCBI Taxonomy" id="345342"/>
    <lineage>
        <taxon>Bacteria</taxon>
        <taxon>Pseudomonadati</taxon>
        <taxon>Pseudomonadota</taxon>
        <taxon>Betaproteobacteria</taxon>
        <taxon>Burkholderiales</taxon>
        <taxon>Oxalobacteraceae</taxon>
        <taxon>Herminiimonas</taxon>
    </lineage>
</organism>
<dbReference type="EMBL" id="JBHTCC010000004">
    <property type="protein sequence ID" value="MFC7299880.1"/>
    <property type="molecule type" value="Genomic_DNA"/>
</dbReference>
<gene>
    <name evidence="6" type="ORF">ACFQO0_15685</name>
</gene>
<comment type="caution">
    <text evidence="6">The sequence shown here is derived from an EMBL/GenBank/DDBJ whole genome shotgun (WGS) entry which is preliminary data.</text>
</comment>
<reference evidence="7" key="1">
    <citation type="journal article" date="2019" name="Int. J. Syst. Evol. Microbiol.">
        <title>The Global Catalogue of Microorganisms (GCM) 10K type strain sequencing project: providing services to taxonomists for standard genome sequencing and annotation.</title>
        <authorList>
            <consortium name="The Broad Institute Genomics Platform"/>
            <consortium name="The Broad Institute Genome Sequencing Center for Infectious Disease"/>
            <person name="Wu L."/>
            <person name="Ma J."/>
        </authorList>
    </citation>
    <scope>NUCLEOTIDE SEQUENCE [LARGE SCALE GENOMIC DNA]</scope>
    <source>
        <strain evidence="7">CCUG 36956</strain>
    </source>
</reference>
<evidence type="ECO:0000313" key="6">
    <source>
        <dbReference type="EMBL" id="MFC7299880.1"/>
    </source>
</evidence>